<proteinExistence type="predicted"/>
<accession>X1QLH9</accession>
<sequence>MFCPYLKGECRKDCVFWKEDDCLLAGEKAAKISLLKYLNEFYLKHIIEEQLEEL</sequence>
<dbReference type="EMBL" id="BARW01003631">
    <property type="protein sequence ID" value="GAI69362.1"/>
    <property type="molecule type" value="Genomic_DNA"/>
</dbReference>
<evidence type="ECO:0000313" key="1">
    <source>
        <dbReference type="EMBL" id="GAI69362.1"/>
    </source>
</evidence>
<protein>
    <submittedName>
        <fullName evidence="1">Uncharacterized protein</fullName>
    </submittedName>
</protein>
<gene>
    <name evidence="1" type="ORF">S12H4_09099</name>
</gene>
<organism evidence="1">
    <name type="scientific">marine sediment metagenome</name>
    <dbReference type="NCBI Taxonomy" id="412755"/>
    <lineage>
        <taxon>unclassified sequences</taxon>
        <taxon>metagenomes</taxon>
        <taxon>ecological metagenomes</taxon>
    </lineage>
</organism>
<name>X1QLH9_9ZZZZ</name>
<dbReference type="AlphaFoldDB" id="X1QLH9"/>
<comment type="caution">
    <text evidence="1">The sequence shown here is derived from an EMBL/GenBank/DDBJ whole genome shotgun (WGS) entry which is preliminary data.</text>
</comment>
<reference evidence="1" key="1">
    <citation type="journal article" date="2014" name="Front. Microbiol.">
        <title>High frequency of phylogenetically diverse reductive dehalogenase-homologous genes in deep subseafloor sedimentary metagenomes.</title>
        <authorList>
            <person name="Kawai M."/>
            <person name="Futagami T."/>
            <person name="Toyoda A."/>
            <person name="Takaki Y."/>
            <person name="Nishi S."/>
            <person name="Hori S."/>
            <person name="Arai W."/>
            <person name="Tsubouchi T."/>
            <person name="Morono Y."/>
            <person name="Uchiyama I."/>
            <person name="Ito T."/>
            <person name="Fujiyama A."/>
            <person name="Inagaki F."/>
            <person name="Takami H."/>
        </authorList>
    </citation>
    <scope>NUCLEOTIDE SEQUENCE</scope>
    <source>
        <strain evidence="1">Expedition CK06-06</strain>
    </source>
</reference>